<dbReference type="Proteomes" id="UP000230821">
    <property type="component" value="Unassembled WGS sequence"/>
</dbReference>
<dbReference type="EMBL" id="PDSK01000101">
    <property type="protein sequence ID" value="PIE33271.1"/>
    <property type="molecule type" value="Genomic_DNA"/>
</dbReference>
<evidence type="ECO:0000256" key="1">
    <source>
        <dbReference type="SAM" id="MobiDB-lite"/>
    </source>
</evidence>
<evidence type="ECO:0000313" key="2">
    <source>
        <dbReference type="EMBL" id="PIE33271.1"/>
    </source>
</evidence>
<gene>
    <name evidence="2" type="ORF">CSA56_12435</name>
</gene>
<proteinExistence type="predicted"/>
<dbReference type="AlphaFoldDB" id="A0A2G6KC78"/>
<sequence length="83" mass="9074">MSVWKSGILVCVTSALYSYSGESDYERSLSCKNSKMEGKRKKVNYLFHNAGVLPSSDLYRDGALASSNSPRHTSGAPAILTKR</sequence>
<protein>
    <submittedName>
        <fullName evidence="2">Uncharacterized protein</fullName>
    </submittedName>
</protein>
<reference evidence="2 3" key="1">
    <citation type="submission" date="2017-10" db="EMBL/GenBank/DDBJ databases">
        <title>Novel microbial diversity and functional potential in the marine mammal oral microbiome.</title>
        <authorList>
            <person name="Dudek N.K."/>
            <person name="Sun C.L."/>
            <person name="Burstein D."/>
            <person name="Kantor R.S."/>
            <person name="Aliaga Goltsman D.S."/>
            <person name="Bik E.M."/>
            <person name="Thomas B.C."/>
            <person name="Banfield J.F."/>
            <person name="Relman D.A."/>
        </authorList>
    </citation>
    <scope>NUCLEOTIDE SEQUENCE [LARGE SCALE GENOMIC DNA]</scope>
    <source>
        <strain evidence="2">DOLJORAL78_47_16</strain>
    </source>
</reference>
<organism evidence="2 3">
    <name type="scientific">candidate division KSB3 bacterium</name>
    <dbReference type="NCBI Taxonomy" id="2044937"/>
    <lineage>
        <taxon>Bacteria</taxon>
        <taxon>candidate division KSB3</taxon>
    </lineage>
</organism>
<evidence type="ECO:0000313" key="3">
    <source>
        <dbReference type="Proteomes" id="UP000230821"/>
    </source>
</evidence>
<comment type="caution">
    <text evidence="2">The sequence shown here is derived from an EMBL/GenBank/DDBJ whole genome shotgun (WGS) entry which is preliminary data.</text>
</comment>
<feature type="region of interest" description="Disordered" evidence="1">
    <location>
        <begin position="64"/>
        <end position="83"/>
    </location>
</feature>
<name>A0A2G6KC78_9BACT</name>
<accession>A0A2G6KC78</accession>